<feature type="transmembrane region" description="Helical" evidence="10">
    <location>
        <begin position="758"/>
        <end position="778"/>
    </location>
</feature>
<feature type="transmembrane region" description="Helical" evidence="10">
    <location>
        <begin position="541"/>
        <end position="565"/>
    </location>
</feature>
<dbReference type="InterPro" id="IPR011500">
    <property type="entry name" value="GPCR_3_9-Cys_dom"/>
</dbReference>
<dbReference type="SUPFAM" id="SSF53822">
    <property type="entry name" value="Periplasmic binding protein-like I"/>
    <property type="match status" value="1"/>
</dbReference>
<keyword evidence="13" id="KW-1185">Reference proteome</keyword>
<dbReference type="Gene3D" id="3.40.50.2300">
    <property type="match status" value="2"/>
</dbReference>
<dbReference type="Proteomes" id="UP001652625">
    <property type="component" value="Chromosome 07"/>
</dbReference>
<dbReference type="InterPro" id="IPR038550">
    <property type="entry name" value="GPCR_3_9-Cys_sf"/>
</dbReference>
<evidence type="ECO:0000256" key="1">
    <source>
        <dbReference type="ARBA" id="ARBA00004651"/>
    </source>
</evidence>
<keyword evidence="3 10" id="KW-0812">Transmembrane</keyword>
<feature type="domain" description="G-protein coupled receptors family 3 profile" evidence="12">
    <location>
        <begin position="539"/>
        <end position="800"/>
    </location>
</feature>
<evidence type="ECO:0000256" key="5">
    <source>
        <dbReference type="ARBA" id="ARBA00023040"/>
    </source>
</evidence>
<dbReference type="InterPro" id="IPR028082">
    <property type="entry name" value="Peripla_BP_I"/>
</dbReference>
<dbReference type="Pfam" id="PF07562">
    <property type="entry name" value="NCD3G"/>
    <property type="match status" value="1"/>
</dbReference>
<evidence type="ECO:0000256" key="6">
    <source>
        <dbReference type="ARBA" id="ARBA00023136"/>
    </source>
</evidence>
<evidence type="ECO:0000256" key="4">
    <source>
        <dbReference type="ARBA" id="ARBA00022989"/>
    </source>
</evidence>
<dbReference type="InterPro" id="IPR000337">
    <property type="entry name" value="GPCR_3"/>
</dbReference>
<keyword evidence="4 10" id="KW-1133">Transmembrane helix</keyword>
<evidence type="ECO:0000313" key="14">
    <source>
        <dbReference type="RefSeq" id="XP_065657034.1"/>
    </source>
</evidence>
<dbReference type="RefSeq" id="XP_065657034.1">
    <property type="nucleotide sequence ID" value="XM_065800962.1"/>
</dbReference>
<dbReference type="PROSITE" id="PS50259">
    <property type="entry name" value="G_PROTEIN_RECEP_F3_4"/>
    <property type="match status" value="1"/>
</dbReference>
<dbReference type="Pfam" id="PF00003">
    <property type="entry name" value="7tm_3"/>
    <property type="match status" value="1"/>
</dbReference>
<feature type="signal peptide" evidence="11">
    <location>
        <begin position="1"/>
        <end position="21"/>
    </location>
</feature>
<feature type="transmembrane region" description="Helical" evidence="10">
    <location>
        <begin position="608"/>
        <end position="627"/>
    </location>
</feature>
<evidence type="ECO:0000259" key="12">
    <source>
        <dbReference type="PROSITE" id="PS50259"/>
    </source>
</evidence>
<dbReference type="InterPro" id="IPR001828">
    <property type="entry name" value="ANF_lig-bd_rcpt"/>
</dbReference>
<evidence type="ECO:0000256" key="7">
    <source>
        <dbReference type="ARBA" id="ARBA00023170"/>
    </source>
</evidence>
<keyword evidence="7 14" id="KW-0675">Receptor</keyword>
<organism evidence="13 14">
    <name type="scientific">Hydra vulgaris</name>
    <name type="common">Hydra</name>
    <name type="synonym">Hydra attenuata</name>
    <dbReference type="NCBI Taxonomy" id="6087"/>
    <lineage>
        <taxon>Eukaryota</taxon>
        <taxon>Metazoa</taxon>
        <taxon>Cnidaria</taxon>
        <taxon>Hydrozoa</taxon>
        <taxon>Hydroidolina</taxon>
        <taxon>Anthoathecata</taxon>
        <taxon>Aplanulata</taxon>
        <taxon>Hydridae</taxon>
        <taxon>Hydra</taxon>
    </lineage>
</organism>
<sequence length="845" mass="97485">MRRVFSCSLFYFCTLIKLKLAKNNCGDSNVSLRHFTNATFFIGGIFPIYHLQNESYTLNEGAILWVSSMMLAIQEINENNNILPGIKIGYDIRDSRNDVFCACQHVLDFLLNKSINPIMIGVIGPASSSLSVAVSTLLLPDYIPQISHSSTSMILSQRSVYRNFLRTVPPDVYQAKALLDLIDYFRWTYISLFASDDEYGRFGLEEVRKAATEKNICFSVEQLFGASIQDEEVDEVLESIKRNSRIVILWCDSHNAIKIISKSLERGLQDINWIGTESWGNDIVTMLKQYSFLTHNIFVLRLKEYNIKNLHDEIHNANVASKINCDNPWYNEFLSKHTKDCPELIPSLSTMLSKRKTTQVFSAVYALAYGLHSYLNCSFTTCVTSSERINYQLLYKHVVNTSFFVPASNYSVRFDINGDFSLSAYEYILVDQISFTEFGTWEYHFNKPATIDINRSKISWKNISTPKTVCSTSCYPGTYRLNSTESKCCWFCTRCKKGYITRSMNEYECKKCPLTTLENLNQTQCNNLTEVRLKIYSTTGIIIIVGSLLGVFFTIVVFIFYLFNWNNPIVKGANREMSCIQLFSLKFLFLFSFLFFEKPTPMLCMLRSSLFGFLFTTILAFVVVKTYRLVRVFNGRFTKVSKYLENKFQVFFSFLLVFIQTSTVVIWHIYHPTNIQTIPDSNRNNYYLVCDNEKPLFWISLTYFCILAIVSGYMAFRARKLPENFNETQYIAYAMFTVCVFWFTYIPIHFSVDPHESIVAFLCINLLSCYSMLITLYGKKISYVLYYSKLNKPKLSNNSSIETISCNFNFDEVVQTESSLTKTINSEVVCNKYAHAHLDSLIPTL</sequence>
<reference evidence="14" key="1">
    <citation type="submission" date="2025-08" db="UniProtKB">
        <authorList>
            <consortium name="RefSeq"/>
        </authorList>
    </citation>
    <scope>IDENTIFICATION</scope>
</reference>
<evidence type="ECO:0000256" key="8">
    <source>
        <dbReference type="ARBA" id="ARBA00023180"/>
    </source>
</evidence>
<feature type="transmembrane region" description="Helical" evidence="10">
    <location>
        <begin position="696"/>
        <end position="718"/>
    </location>
</feature>
<feature type="transmembrane region" description="Helical" evidence="10">
    <location>
        <begin position="648"/>
        <end position="670"/>
    </location>
</feature>
<evidence type="ECO:0000256" key="10">
    <source>
        <dbReference type="SAM" id="Phobius"/>
    </source>
</evidence>
<comment type="subcellular location">
    <subcellularLocation>
        <location evidence="1">Cell membrane</location>
        <topology evidence="1">Multi-pass membrane protein</topology>
    </subcellularLocation>
</comment>
<dbReference type="PANTHER" id="PTHR24060">
    <property type="entry name" value="METABOTROPIC GLUTAMATE RECEPTOR"/>
    <property type="match status" value="1"/>
</dbReference>
<keyword evidence="6 10" id="KW-0472">Membrane</keyword>
<keyword evidence="5" id="KW-0297">G-protein coupled receptor</keyword>
<dbReference type="CDD" id="cd13953">
    <property type="entry name" value="7tm_classC_mGluR-like"/>
    <property type="match status" value="1"/>
</dbReference>
<dbReference type="InterPro" id="IPR050726">
    <property type="entry name" value="mGluR"/>
</dbReference>
<dbReference type="Gene3D" id="2.10.50.30">
    <property type="entry name" value="GPCR, family 3, nine cysteines domain"/>
    <property type="match status" value="1"/>
</dbReference>
<name>A0ABM4C609_HYDVU</name>
<dbReference type="InterPro" id="IPR017978">
    <property type="entry name" value="GPCR_3_C"/>
</dbReference>
<keyword evidence="9" id="KW-0807">Transducer</keyword>
<keyword evidence="8" id="KW-0325">Glycoprotein</keyword>
<evidence type="ECO:0000256" key="2">
    <source>
        <dbReference type="ARBA" id="ARBA00022475"/>
    </source>
</evidence>
<feature type="transmembrane region" description="Helical" evidence="10">
    <location>
        <begin position="577"/>
        <end position="596"/>
    </location>
</feature>
<protein>
    <submittedName>
        <fullName evidence="14">Metabotropic glutamate receptor 3</fullName>
    </submittedName>
</protein>
<evidence type="ECO:0000256" key="11">
    <source>
        <dbReference type="SAM" id="SignalP"/>
    </source>
</evidence>
<feature type="chain" id="PRO_5046096752" evidence="11">
    <location>
        <begin position="22"/>
        <end position="845"/>
    </location>
</feature>
<dbReference type="GeneID" id="105843299"/>
<proteinExistence type="predicted"/>
<gene>
    <name evidence="14" type="primary">LOC105843299</name>
</gene>
<feature type="transmembrane region" description="Helical" evidence="10">
    <location>
        <begin position="730"/>
        <end position="752"/>
    </location>
</feature>
<keyword evidence="11" id="KW-0732">Signal</keyword>
<dbReference type="PRINTS" id="PR00248">
    <property type="entry name" value="GPCRMGR"/>
</dbReference>
<accession>A0ABM4C609</accession>
<evidence type="ECO:0000313" key="13">
    <source>
        <dbReference type="Proteomes" id="UP001652625"/>
    </source>
</evidence>
<evidence type="ECO:0000256" key="3">
    <source>
        <dbReference type="ARBA" id="ARBA00022692"/>
    </source>
</evidence>
<keyword evidence="2" id="KW-1003">Cell membrane</keyword>
<evidence type="ECO:0000256" key="9">
    <source>
        <dbReference type="ARBA" id="ARBA00023224"/>
    </source>
</evidence>
<dbReference type="Pfam" id="PF01094">
    <property type="entry name" value="ANF_receptor"/>
    <property type="match status" value="1"/>
</dbReference>